<feature type="domain" description="Pilus formation protein N-terminal" evidence="4">
    <location>
        <begin position="43"/>
        <end position="99"/>
    </location>
</feature>
<evidence type="ECO:0000313" key="6">
    <source>
        <dbReference type="Proteomes" id="UP000571950"/>
    </source>
</evidence>
<comment type="similarity">
    <text evidence="1">Belongs to the bacterial secretin family.</text>
</comment>
<keyword evidence="6" id="KW-1185">Reference proteome</keyword>
<evidence type="ECO:0000313" key="5">
    <source>
        <dbReference type="EMBL" id="MBB3927030.1"/>
    </source>
</evidence>
<dbReference type="InterPro" id="IPR004846">
    <property type="entry name" value="T2SS/T3SS_dom"/>
</dbReference>
<feature type="domain" description="Type II/III secretion system secretin-like" evidence="3">
    <location>
        <begin position="244"/>
        <end position="408"/>
    </location>
</feature>
<dbReference type="GO" id="GO:0009306">
    <property type="term" value="P:protein secretion"/>
    <property type="evidence" value="ECO:0007669"/>
    <property type="project" value="InterPro"/>
</dbReference>
<dbReference type="GO" id="GO:0015627">
    <property type="term" value="C:type II protein secretion system complex"/>
    <property type="evidence" value="ECO:0007669"/>
    <property type="project" value="TreeGrafter"/>
</dbReference>
<evidence type="ECO:0000256" key="2">
    <source>
        <dbReference type="SAM" id="SignalP"/>
    </source>
</evidence>
<organism evidence="5 6">
    <name type="scientific">Sphingobium jiangsuense</name>
    <dbReference type="NCBI Taxonomy" id="870476"/>
    <lineage>
        <taxon>Bacteria</taxon>
        <taxon>Pseudomonadati</taxon>
        <taxon>Pseudomonadota</taxon>
        <taxon>Alphaproteobacteria</taxon>
        <taxon>Sphingomonadales</taxon>
        <taxon>Sphingomonadaceae</taxon>
        <taxon>Sphingobium</taxon>
    </lineage>
</organism>
<dbReference type="InterPro" id="IPR032789">
    <property type="entry name" value="T2SS-T3SS_pil_N"/>
</dbReference>
<sequence>MTRTLAAGLLLCAAPLLCPMLAGGAARAQSDARPLYLKGRAGLSFPRAISRVEVDREGVVQVSAPSPRSLSISGIGRGEATVSVFGADGRLLGETRFRVMPRPSSANRDLAADPRLSGARAMLGDRGVTLSGEASGLRARADAGRLAEAAGEGPVANLAMVAGEQVVAVDVQFAAVSASTLKALGFNFAKLSGDMQGAIVSPGGGGDASFGSGGLSVDGTAPIQDAFKLFLSMPNRGIGAALSALSSNGLSQLLAQPTLLVRSGEQASFLAGGEIPVPVPQISGAGSSTLSIQYKEFGVRLSVTPYVLSKDNIVLKIAPEVSELDYNNGVQLQGYVVPGLRRRSAETTVELGSGQSFVIAGLTYSNSTVSRDKTPLLGDIPVLGAFFKRQQSQKERQELIIVATPRLVGPVDARAMPPLPGSATAAVDPSIGDMVLGTDGLDQRTAPFGVVRR</sequence>
<dbReference type="EMBL" id="JACIDT010000009">
    <property type="protein sequence ID" value="MBB3927030.1"/>
    <property type="molecule type" value="Genomic_DNA"/>
</dbReference>
<dbReference type="Proteomes" id="UP000571950">
    <property type="component" value="Unassembled WGS sequence"/>
</dbReference>
<dbReference type="InterPro" id="IPR001775">
    <property type="entry name" value="GspD/PilQ"/>
</dbReference>
<gene>
    <name evidence="5" type="ORF">GGR43_002753</name>
</gene>
<proteinExistence type="inferred from homology"/>
<accession>A0A7W6FQK2</accession>
<dbReference type="PRINTS" id="PR00811">
    <property type="entry name" value="BCTERIALGSPD"/>
</dbReference>
<feature type="signal peptide" evidence="2">
    <location>
        <begin position="1"/>
        <end position="28"/>
    </location>
</feature>
<dbReference type="PANTHER" id="PTHR30332">
    <property type="entry name" value="PROBABLE GENERAL SECRETION PATHWAY PROTEIN D"/>
    <property type="match status" value="1"/>
</dbReference>
<dbReference type="InterPro" id="IPR050810">
    <property type="entry name" value="Bact_Secretion_Sys_Channel"/>
</dbReference>
<evidence type="ECO:0000256" key="1">
    <source>
        <dbReference type="RuleBase" id="RU004003"/>
    </source>
</evidence>
<dbReference type="Pfam" id="PF00263">
    <property type="entry name" value="Secretin"/>
    <property type="match status" value="1"/>
</dbReference>
<feature type="chain" id="PRO_5031120937" evidence="2">
    <location>
        <begin position="29"/>
        <end position="453"/>
    </location>
</feature>
<evidence type="ECO:0000259" key="3">
    <source>
        <dbReference type="Pfam" id="PF00263"/>
    </source>
</evidence>
<dbReference type="AlphaFoldDB" id="A0A7W6FQK2"/>
<name>A0A7W6FQK2_9SPHN</name>
<keyword evidence="2" id="KW-0732">Signal</keyword>
<dbReference type="Pfam" id="PF13629">
    <property type="entry name" value="T2SS-T3SS_pil_N"/>
    <property type="match status" value="1"/>
</dbReference>
<protein>
    <submittedName>
        <fullName evidence="5">Pilus assembly protein CpaC</fullName>
    </submittedName>
</protein>
<dbReference type="PANTHER" id="PTHR30332:SF17">
    <property type="entry name" value="TYPE IV PILIATION SYSTEM PROTEIN DR_0774-RELATED"/>
    <property type="match status" value="1"/>
</dbReference>
<reference evidence="5 6" key="1">
    <citation type="submission" date="2020-08" db="EMBL/GenBank/DDBJ databases">
        <title>Genomic Encyclopedia of Type Strains, Phase IV (KMG-IV): sequencing the most valuable type-strain genomes for metagenomic binning, comparative biology and taxonomic classification.</title>
        <authorList>
            <person name="Goeker M."/>
        </authorList>
    </citation>
    <scope>NUCLEOTIDE SEQUENCE [LARGE SCALE GENOMIC DNA]</scope>
    <source>
        <strain evidence="5 6">DSM 26189</strain>
    </source>
</reference>
<evidence type="ECO:0000259" key="4">
    <source>
        <dbReference type="Pfam" id="PF13629"/>
    </source>
</evidence>
<comment type="caution">
    <text evidence="5">The sequence shown here is derived from an EMBL/GenBank/DDBJ whole genome shotgun (WGS) entry which is preliminary data.</text>
</comment>
<dbReference type="RefSeq" id="WP_425502222.1">
    <property type="nucleotide sequence ID" value="NZ_JACIDT010000009.1"/>
</dbReference>